<dbReference type="GO" id="GO:0043565">
    <property type="term" value="F:sequence-specific DNA binding"/>
    <property type="evidence" value="ECO:0007669"/>
    <property type="project" value="InterPro"/>
</dbReference>
<sequence length="499" mass="55589">MTRQLSTRILVAVHVQDQCSVILQSMQEILPTSEVICVNEDRVLPELGAQVHQALIISDSNGIAASFAAQLRKIASYHPDLLIIPVLAADSQTHLQTAIELDVFFYLTTPLDPVEVDLAMKRLQAKLAHSPATAVRRAAAANRRIPGFIGGGPAMSMLFELIHRVAQDDYATVLIRGESGTGKELVAKAIHAKSKRRVHNFVPVNCAAIPDDLLESELFGHLKGSFTGAGQNKTGRIQYADQGTLFLDEIGDMKPALQAKLLRVLQEKEFEPVGSLKAIPVDTRIVAATHCDLETLVRKGDFREDLYYRLSVVPIQVPPLRERCEDIPLLLERFIEAFTVERGREKIAFSPEAVSLLMQYDWRGNVRELENLVQHMSILYSGRRIRPQDLPDKFLRSASEVVPETDGSLWPNNGLENEILQERADLFAAFAMPEKDQSIDLASGPVDFNDLINEFESELILTAMKFTAGNKKEAARLLCLKRTTLLEKIKKKGLEGTWL</sequence>
<keyword evidence="2" id="KW-0067">ATP-binding</keyword>
<dbReference type="PANTHER" id="PTHR32071">
    <property type="entry name" value="TRANSCRIPTIONAL REGULATORY PROTEIN"/>
    <property type="match status" value="1"/>
</dbReference>
<dbReference type="CDD" id="cd00009">
    <property type="entry name" value="AAA"/>
    <property type="match status" value="1"/>
</dbReference>
<dbReference type="SUPFAM" id="SSF52540">
    <property type="entry name" value="P-loop containing nucleoside triphosphate hydrolases"/>
    <property type="match status" value="1"/>
</dbReference>
<dbReference type="InterPro" id="IPR027417">
    <property type="entry name" value="P-loop_NTPase"/>
</dbReference>
<dbReference type="InterPro" id="IPR058031">
    <property type="entry name" value="AAA_lid_NorR"/>
</dbReference>
<dbReference type="InterPro" id="IPR009057">
    <property type="entry name" value="Homeodomain-like_sf"/>
</dbReference>
<evidence type="ECO:0000256" key="1">
    <source>
        <dbReference type="ARBA" id="ARBA00022741"/>
    </source>
</evidence>
<dbReference type="Gene3D" id="1.10.10.60">
    <property type="entry name" value="Homeodomain-like"/>
    <property type="match status" value="1"/>
</dbReference>
<dbReference type="Pfam" id="PF02954">
    <property type="entry name" value="HTH_8"/>
    <property type="match status" value="1"/>
</dbReference>
<keyword evidence="1" id="KW-0547">Nucleotide-binding</keyword>
<keyword evidence="7" id="KW-1185">Reference proteome</keyword>
<dbReference type="STRING" id="1121409.SAMN02745124_00968"/>
<protein>
    <submittedName>
        <fullName evidence="6">DNA-binding transcriptional response regulator, NtrC family, contains REC, AAA-type ATPase, and a Fis-type DNA-binding domains</fullName>
    </submittedName>
</protein>
<dbReference type="PROSITE" id="PS50045">
    <property type="entry name" value="SIGMA54_INTERACT_4"/>
    <property type="match status" value="1"/>
</dbReference>
<dbReference type="Gene3D" id="1.10.8.60">
    <property type="match status" value="1"/>
</dbReference>
<evidence type="ECO:0000313" key="7">
    <source>
        <dbReference type="Proteomes" id="UP000184139"/>
    </source>
</evidence>
<dbReference type="SUPFAM" id="SSF46689">
    <property type="entry name" value="Homeodomain-like"/>
    <property type="match status" value="1"/>
</dbReference>
<dbReference type="EMBL" id="FQXS01000004">
    <property type="protein sequence ID" value="SHH57234.1"/>
    <property type="molecule type" value="Genomic_DNA"/>
</dbReference>
<dbReference type="PROSITE" id="PS00675">
    <property type="entry name" value="SIGMA54_INTERACT_1"/>
    <property type="match status" value="1"/>
</dbReference>
<reference evidence="6 7" key="1">
    <citation type="submission" date="2016-11" db="EMBL/GenBank/DDBJ databases">
        <authorList>
            <person name="Jaros S."/>
            <person name="Januszkiewicz K."/>
            <person name="Wedrychowicz H."/>
        </authorList>
    </citation>
    <scope>NUCLEOTIDE SEQUENCE [LARGE SCALE GENOMIC DNA]</scope>
    <source>
        <strain evidence="6 7">DSM 9705</strain>
    </source>
</reference>
<dbReference type="PRINTS" id="PR01590">
    <property type="entry name" value="HTHFIS"/>
</dbReference>
<keyword evidence="3" id="KW-0805">Transcription regulation</keyword>
<dbReference type="Gene3D" id="3.40.50.2300">
    <property type="match status" value="1"/>
</dbReference>
<dbReference type="InterPro" id="IPR003593">
    <property type="entry name" value="AAA+_ATPase"/>
</dbReference>
<keyword evidence="6" id="KW-0238">DNA-binding</keyword>
<dbReference type="FunFam" id="3.40.50.300:FF:000006">
    <property type="entry name" value="DNA-binding transcriptional regulator NtrC"/>
    <property type="match status" value="1"/>
</dbReference>
<dbReference type="SMART" id="SM00382">
    <property type="entry name" value="AAA"/>
    <property type="match status" value="1"/>
</dbReference>
<feature type="domain" description="Sigma-54 factor interaction" evidence="5">
    <location>
        <begin position="148"/>
        <end position="378"/>
    </location>
</feature>
<evidence type="ECO:0000256" key="3">
    <source>
        <dbReference type="ARBA" id="ARBA00023015"/>
    </source>
</evidence>
<dbReference type="GO" id="GO:0006355">
    <property type="term" value="P:regulation of DNA-templated transcription"/>
    <property type="evidence" value="ECO:0007669"/>
    <property type="project" value="InterPro"/>
</dbReference>
<dbReference type="Proteomes" id="UP000184139">
    <property type="component" value="Unassembled WGS sequence"/>
</dbReference>
<dbReference type="SUPFAM" id="SSF52172">
    <property type="entry name" value="CheY-like"/>
    <property type="match status" value="1"/>
</dbReference>
<evidence type="ECO:0000256" key="2">
    <source>
        <dbReference type="ARBA" id="ARBA00022840"/>
    </source>
</evidence>
<dbReference type="Pfam" id="PF25601">
    <property type="entry name" value="AAA_lid_14"/>
    <property type="match status" value="1"/>
</dbReference>
<dbReference type="InterPro" id="IPR011006">
    <property type="entry name" value="CheY-like_superfamily"/>
</dbReference>
<dbReference type="GO" id="GO:0005524">
    <property type="term" value="F:ATP binding"/>
    <property type="evidence" value="ECO:0007669"/>
    <property type="project" value="UniProtKB-KW"/>
</dbReference>
<dbReference type="RefSeq" id="WP_244155788.1">
    <property type="nucleotide sequence ID" value="NZ_FQXS01000004.1"/>
</dbReference>
<dbReference type="InterPro" id="IPR002078">
    <property type="entry name" value="Sigma_54_int"/>
</dbReference>
<evidence type="ECO:0000256" key="4">
    <source>
        <dbReference type="ARBA" id="ARBA00023163"/>
    </source>
</evidence>
<keyword evidence="4" id="KW-0804">Transcription</keyword>
<gene>
    <name evidence="6" type="ORF">SAMN02745124_00968</name>
</gene>
<organism evidence="6 7">
    <name type="scientific">Desulfofustis glycolicus DSM 9705</name>
    <dbReference type="NCBI Taxonomy" id="1121409"/>
    <lineage>
        <taxon>Bacteria</taxon>
        <taxon>Pseudomonadati</taxon>
        <taxon>Thermodesulfobacteriota</taxon>
        <taxon>Desulfobulbia</taxon>
        <taxon>Desulfobulbales</taxon>
        <taxon>Desulfocapsaceae</taxon>
        <taxon>Desulfofustis</taxon>
    </lineage>
</organism>
<dbReference type="InterPro" id="IPR025662">
    <property type="entry name" value="Sigma_54_int_dom_ATP-bd_1"/>
</dbReference>
<dbReference type="Pfam" id="PF00158">
    <property type="entry name" value="Sigma54_activat"/>
    <property type="match status" value="1"/>
</dbReference>
<dbReference type="AlphaFoldDB" id="A0A1M5U2P7"/>
<evidence type="ECO:0000313" key="6">
    <source>
        <dbReference type="EMBL" id="SHH57234.1"/>
    </source>
</evidence>
<name>A0A1M5U2P7_9BACT</name>
<proteinExistence type="predicted"/>
<evidence type="ECO:0000259" key="5">
    <source>
        <dbReference type="PROSITE" id="PS50045"/>
    </source>
</evidence>
<dbReference type="Gene3D" id="3.40.50.300">
    <property type="entry name" value="P-loop containing nucleotide triphosphate hydrolases"/>
    <property type="match status" value="1"/>
</dbReference>
<dbReference type="InterPro" id="IPR002197">
    <property type="entry name" value="HTH_Fis"/>
</dbReference>
<accession>A0A1M5U2P7</accession>